<proteinExistence type="predicted"/>
<reference evidence="1 2" key="1">
    <citation type="submission" date="2019-08" db="EMBL/GenBank/DDBJ databases">
        <title>Bacillus genomes from the desert of Cuatro Cienegas, Coahuila.</title>
        <authorList>
            <person name="Olmedo-Alvarez G."/>
        </authorList>
    </citation>
    <scope>NUCLEOTIDE SEQUENCE [LARGE SCALE GENOMIC DNA]</scope>
    <source>
        <strain evidence="1 2">CH88_3T</strain>
    </source>
</reference>
<evidence type="ECO:0000313" key="1">
    <source>
        <dbReference type="EMBL" id="TYS54591.1"/>
    </source>
</evidence>
<organism evidence="1 2">
    <name type="scientific">Sutcliffiella horikoshii</name>
    <dbReference type="NCBI Taxonomy" id="79883"/>
    <lineage>
        <taxon>Bacteria</taxon>
        <taxon>Bacillati</taxon>
        <taxon>Bacillota</taxon>
        <taxon>Bacilli</taxon>
        <taxon>Bacillales</taxon>
        <taxon>Bacillaceae</taxon>
        <taxon>Sutcliffiella</taxon>
    </lineage>
</organism>
<protein>
    <submittedName>
        <fullName evidence="1">Uncharacterized protein</fullName>
    </submittedName>
</protein>
<accession>A0AA95B534</accession>
<name>A0AA95B534_9BACI</name>
<dbReference type="Proteomes" id="UP000323393">
    <property type="component" value="Unassembled WGS sequence"/>
</dbReference>
<sequence>MKKEKNSCGGCFCDFYDDLRGISPAFQSISIAENPVPIVVGPVPGTGDTLFVNSITLTRIDRDTCCAHFIVVTSFNPPAVVPGFPAGIYTAETVIACDKIVAFSPAGNE</sequence>
<dbReference type="AlphaFoldDB" id="A0AA95B534"/>
<evidence type="ECO:0000313" key="2">
    <source>
        <dbReference type="Proteomes" id="UP000323393"/>
    </source>
</evidence>
<gene>
    <name evidence="1" type="ORF">FZC74_19635</name>
</gene>
<dbReference type="EMBL" id="VTEU01000013">
    <property type="protein sequence ID" value="TYS54591.1"/>
    <property type="molecule type" value="Genomic_DNA"/>
</dbReference>
<dbReference type="RefSeq" id="WP_148967041.1">
    <property type="nucleotide sequence ID" value="NZ_VTEU01000013.1"/>
</dbReference>
<comment type="caution">
    <text evidence="1">The sequence shown here is derived from an EMBL/GenBank/DDBJ whole genome shotgun (WGS) entry which is preliminary data.</text>
</comment>